<dbReference type="PANTHER" id="PTHR32303">
    <property type="entry name" value="QUINOPROTEIN ALCOHOL DEHYDROGENASE (CYTOCHROME C)"/>
    <property type="match status" value="1"/>
</dbReference>
<feature type="binding site" description="axial binding residue" evidence="12">
    <location>
        <position position="666"/>
    </location>
    <ligand>
        <name>heme c</name>
        <dbReference type="ChEBI" id="CHEBI:61717"/>
    </ligand>
    <ligandPart>
        <name>Fe</name>
        <dbReference type="ChEBI" id="CHEBI:18248"/>
    </ligandPart>
</feature>
<accession>A0A6S6XXR7</accession>
<name>A0A6S6XXR7_9PROT</name>
<feature type="binding site" description="covalent" evidence="11">
    <location>
        <position position="626"/>
    </location>
    <ligand>
        <name>heme c</name>
        <dbReference type="ChEBI" id="CHEBI:61717"/>
    </ligand>
</feature>
<dbReference type="SMART" id="SM00564">
    <property type="entry name" value="PQQ"/>
    <property type="match status" value="5"/>
</dbReference>
<comment type="cofactor">
    <cofactor evidence="12">
        <name>Ca(2+)</name>
        <dbReference type="ChEBI" id="CHEBI:29108"/>
    </cofactor>
    <text evidence="12">Binds 1 Ca(2+) ion per subunit.</text>
</comment>
<keyword evidence="9" id="KW-1015">Disulfide bond</keyword>
<evidence type="ECO:0000256" key="3">
    <source>
        <dbReference type="ARBA" id="ARBA00022723"/>
    </source>
</evidence>
<keyword evidence="7 13" id="KW-0560">Oxidoreductase</keyword>
<dbReference type="KEGG" id="doe:DENOEST_3675"/>
<evidence type="ECO:0000256" key="9">
    <source>
        <dbReference type="ARBA" id="ARBA00023157"/>
    </source>
</evidence>
<dbReference type="InterPro" id="IPR017512">
    <property type="entry name" value="PQQ_MeOH/EtOH_DH"/>
</dbReference>
<dbReference type="AlphaFoldDB" id="A0A6S6XXR7"/>
<sequence length="697" mass="76419">MIQSVSIWLIMVMMIAYGGFSRAATVVDNELLAREPSGANWAGYGRTFDEQRYSPLTQINEHNVGRLGLIWTLDLPDTHSVTTVPLAVDGVIYFAAGYTVVHAVDARTGKLLWRYDSEATKLAGHKMRGSWGIRGLAFWRGRVYAGTVDGRLIAVDAKTGKLAWSTMTVGKNDNRYITGAPKVFNGLVVIGHGGADYGPVRGYVTAYDAETGVQRWRFYTVPGNPADGFENKAMEMAAKTWTGEWWKHGGGGTVWNAMTYDPEFNRIYLGTGNGAPWNQKIRSPGGGDNLFLCSVVALDADTGEYVWHYQTNPGETWDYNSAMDMVLADLTIEGKARKVMLHAPKNGFFYVIDRETGKLISAEKIAKVTWAERIDLATGRPVENPEARYPNGEATVWPGNKGAHSWYPMAFNPNTGLVYVPVWESSTYYNDQGVDLGSWKHPAGFSFSSGLASGKGKPGPPDPVESYLLAWNPVTQRSVWRVPTPWGYNSGVTTSAGNLVFQANADGKLRIYAADNGKELGAFELGVGTLSPPITYIVDGRQYVSILAGWLRGIPMKPIVEDKTSGWWSGREQPRRLLTFAIDGKADLPSPPRPAKPIPLDDLSFTPEPEKVEVGAKAYGRLCQTCHGAAAVSGGYIPDLRASPIPMSLDALRQVVQQGALRSRGMPMFDDITEKDLIAIRHYLRARARESLAQGHP</sequence>
<keyword evidence="8 12" id="KW-0408">Iron</keyword>
<evidence type="ECO:0000256" key="5">
    <source>
        <dbReference type="ARBA" id="ARBA00022837"/>
    </source>
</evidence>
<keyword evidence="2 11" id="KW-0349">Heme</keyword>
<dbReference type="Pfam" id="PF13442">
    <property type="entry name" value="Cytochrome_CBB3"/>
    <property type="match status" value="1"/>
</dbReference>
<proteinExistence type="inferred from homology"/>
<reference evidence="13 14" key="1">
    <citation type="submission" date="2020-03" db="EMBL/GenBank/DDBJ databases">
        <authorList>
            <consortium name="Genoscope - CEA"/>
            <person name="William W."/>
        </authorList>
    </citation>
    <scope>NUCLEOTIDE SEQUENCE [LARGE SCALE GENOMIC DNA]</scope>
    <source>
        <strain evidence="14">DSM 16959</strain>
    </source>
</reference>
<evidence type="ECO:0000256" key="8">
    <source>
        <dbReference type="ARBA" id="ARBA00023004"/>
    </source>
</evidence>
<feature type="binding site" evidence="12">
    <location>
        <position position="318"/>
    </location>
    <ligand>
        <name>Ca(2+)</name>
        <dbReference type="ChEBI" id="CHEBI:29108"/>
    </ligand>
</feature>
<keyword evidence="6 11" id="KW-0634">PQQ</keyword>
<dbReference type="Gene3D" id="1.10.760.10">
    <property type="entry name" value="Cytochrome c-like domain"/>
    <property type="match status" value="1"/>
</dbReference>
<evidence type="ECO:0000256" key="12">
    <source>
        <dbReference type="PIRSR" id="PIRSR617512-3"/>
    </source>
</evidence>
<gene>
    <name evidence="13" type="primary">qbdA</name>
    <name evidence="13" type="ORF">DENOEST_3675</name>
</gene>
<dbReference type="InterPro" id="IPR018391">
    <property type="entry name" value="PQQ_b-propeller_rpt"/>
</dbReference>
<evidence type="ECO:0000256" key="7">
    <source>
        <dbReference type="ARBA" id="ARBA00023002"/>
    </source>
</evidence>
<evidence type="ECO:0000256" key="2">
    <source>
        <dbReference type="ARBA" id="ARBA00022617"/>
    </source>
</evidence>
<feature type="binding site" evidence="12">
    <location>
        <position position="273"/>
    </location>
    <ligand>
        <name>Ca(2+)</name>
        <dbReference type="ChEBI" id="CHEBI:29108"/>
    </ligand>
</feature>
<keyword evidence="3 12" id="KW-0479">Metal-binding</keyword>
<evidence type="ECO:0000256" key="11">
    <source>
        <dbReference type="PIRSR" id="PIRSR617512-2"/>
    </source>
</evidence>
<dbReference type="GO" id="GO:0020037">
    <property type="term" value="F:heme binding"/>
    <property type="evidence" value="ECO:0007669"/>
    <property type="project" value="InterPro"/>
</dbReference>
<keyword evidence="14" id="KW-1185">Reference proteome</keyword>
<dbReference type="GO" id="GO:0009055">
    <property type="term" value="F:electron transfer activity"/>
    <property type="evidence" value="ECO:0007669"/>
    <property type="project" value="InterPro"/>
</dbReference>
<dbReference type="EC" id="1.1.9.1" evidence="13"/>
<dbReference type="EMBL" id="LR778301">
    <property type="protein sequence ID" value="CAB1370829.1"/>
    <property type="molecule type" value="Genomic_DNA"/>
</dbReference>
<comment type="cofactor">
    <cofactor evidence="11">
        <name>heme c</name>
        <dbReference type="ChEBI" id="CHEBI:61717"/>
    </cofactor>
    <text evidence="11">Binds 1 heme c group per subunit.</text>
</comment>
<dbReference type="NCBIfam" id="TIGR03075">
    <property type="entry name" value="PQQ_enz_alc_DH"/>
    <property type="match status" value="1"/>
</dbReference>
<dbReference type="CDD" id="cd10279">
    <property type="entry name" value="PQQ_ADH_II"/>
    <property type="match status" value="1"/>
</dbReference>
<evidence type="ECO:0000256" key="10">
    <source>
        <dbReference type="PIRSR" id="PIRSR617512-1"/>
    </source>
</evidence>
<evidence type="ECO:0000313" key="13">
    <source>
        <dbReference type="EMBL" id="CAB1370829.1"/>
    </source>
</evidence>
<feature type="binding site" evidence="11">
    <location>
        <position position="253"/>
    </location>
    <ligand>
        <name>pyrroloquinoline quinone</name>
        <dbReference type="ChEBI" id="CHEBI:58442"/>
    </ligand>
</feature>
<dbReference type="Proteomes" id="UP000515733">
    <property type="component" value="Chromosome"/>
</dbReference>
<evidence type="ECO:0000313" key="14">
    <source>
        <dbReference type="Proteomes" id="UP000515733"/>
    </source>
</evidence>
<dbReference type="OrthoDB" id="5296951at2"/>
<feature type="active site" description="Proton acceptor" evidence="10">
    <location>
        <position position="318"/>
    </location>
</feature>
<dbReference type="GO" id="GO:0005509">
    <property type="term" value="F:calcium ion binding"/>
    <property type="evidence" value="ECO:0007669"/>
    <property type="project" value="InterPro"/>
</dbReference>
<feature type="binding site" evidence="11">
    <location>
        <position position="134"/>
    </location>
    <ligand>
        <name>pyrroloquinoline quinone</name>
        <dbReference type="ChEBI" id="CHEBI:58442"/>
    </ligand>
</feature>
<dbReference type="PROSITE" id="PS51007">
    <property type="entry name" value="CYTC"/>
    <property type="match status" value="1"/>
</dbReference>
<dbReference type="GO" id="GO:0016614">
    <property type="term" value="F:oxidoreductase activity, acting on CH-OH group of donors"/>
    <property type="evidence" value="ECO:0007669"/>
    <property type="project" value="InterPro"/>
</dbReference>
<keyword evidence="5 12" id="KW-0106">Calcium</keyword>
<dbReference type="InterPro" id="IPR036909">
    <property type="entry name" value="Cyt_c-like_dom_sf"/>
</dbReference>
<dbReference type="InterPro" id="IPR002372">
    <property type="entry name" value="PQQ_rpt_dom"/>
</dbReference>
<dbReference type="SUPFAM" id="SSF50998">
    <property type="entry name" value="Quinoprotein alcohol dehydrogenase-like"/>
    <property type="match status" value="1"/>
</dbReference>
<dbReference type="InterPro" id="IPR011047">
    <property type="entry name" value="Quinoprotein_ADH-like_sf"/>
</dbReference>
<evidence type="ECO:0000256" key="4">
    <source>
        <dbReference type="ARBA" id="ARBA00022729"/>
    </source>
</evidence>
<keyword evidence="4" id="KW-0732">Signal</keyword>
<comment type="cofactor">
    <cofactor evidence="11">
        <name>pyrroloquinoline quinone</name>
        <dbReference type="ChEBI" id="CHEBI:58442"/>
    </cofactor>
    <text evidence="11">Binds 1 PQQ group per subunit.</text>
</comment>
<dbReference type="Gene3D" id="2.140.10.10">
    <property type="entry name" value="Quinoprotein alcohol dehydrogenase-like superfamily"/>
    <property type="match status" value="1"/>
</dbReference>
<feature type="binding site" evidence="11">
    <location>
        <position position="178"/>
    </location>
    <ligand>
        <name>pyrroloquinoline quinone</name>
        <dbReference type="ChEBI" id="CHEBI:58442"/>
    </ligand>
</feature>
<feature type="binding site" evidence="11">
    <location>
        <begin position="194"/>
        <end position="195"/>
    </location>
    <ligand>
        <name>pyrroloquinoline quinone</name>
        <dbReference type="ChEBI" id="CHEBI:58442"/>
    </ligand>
</feature>
<protein>
    <submittedName>
        <fullName evidence="13">Quinohemoprotein alcohol dehydrogenase ADH IIB</fullName>
        <ecNumber evidence="13">1.1.9.1</ecNumber>
    </submittedName>
</protein>
<evidence type="ECO:0000256" key="6">
    <source>
        <dbReference type="ARBA" id="ARBA00022891"/>
    </source>
</evidence>
<comment type="similarity">
    <text evidence="1">Belongs to the bacterial PQQ dehydrogenase family.</text>
</comment>
<feature type="binding site" description="covalent" evidence="11">
    <location>
        <position position="623"/>
    </location>
    <ligand>
        <name>heme c</name>
        <dbReference type="ChEBI" id="CHEBI:61717"/>
    </ligand>
</feature>
<feature type="binding site" description="axial binding residue" evidence="12">
    <location>
        <position position="627"/>
    </location>
    <ligand>
        <name>heme c</name>
        <dbReference type="ChEBI" id="CHEBI:61717"/>
    </ligand>
    <ligandPart>
        <name>Fe</name>
        <dbReference type="ChEBI" id="CHEBI:18248"/>
    </ligandPart>
</feature>
<organism evidence="13 14">
    <name type="scientific">Denitratisoma oestradiolicum</name>
    <dbReference type="NCBI Taxonomy" id="311182"/>
    <lineage>
        <taxon>Bacteria</taxon>
        <taxon>Pseudomonadati</taxon>
        <taxon>Pseudomonadota</taxon>
        <taxon>Betaproteobacteria</taxon>
        <taxon>Nitrosomonadales</taxon>
        <taxon>Sterolibacteriaceae</taxon>
        <taxon>Denitratisoma</taxon>
    </lineage>
</organism>
<dbReference type="SUPFAM" id="SSF46626">
    <property type="entry name" value="Cytochrome c"/>
    <property type="match status" value="1"/>
</dbReference>
<dbReference type="InterPro" id="IPR009056">
    <property type="entry name" value="Cyt_c-like_dom"/>
</dbReference>
<feature type="binding site" evidence="11">
    <location>
        <position position="345"/>
    </location>
    <ligand>
        <name>pyrroloquinoline quinone</name>
        <dbReference type="ChEBI" id="CHEBI:58442"/>
    </ligand>
</feature>
<evidence type="ECO:0000256" key="1">
    <source>
        <dbReference type="ARBA" id="ARBA00008156"/>
    </source>
</evidence>
<dbReference type="Pfam" id="PF01011">
    <property type="entry name" value="PQQ"/>
    <property type="match status" value="2"/>
</dbReference>
<dbReference type="GO" id="GO:0016020">
    <property type="term" value="C:membrane"/>
    <property type="evidence" value="ECO:0007669"/>
    <property type="project" value="InterPro"/>
</dbReference>